<accession>A0A0F9J8D1</accession>
<reference evidence="1" key="1">
    <citation type="journal article" date="2015" name="Nature">
        <title>Complex archaea that bridge the gap between prokaryotes and eukaryotes.</title>
        <authorList>
            <person name="Spang A."/>
            <person name="Saw J.H."/>
            <person name="Jorgensen S.L."/>
            <person name="Zaremba-Niedzwiedzka K."/>
            <person name="Martijn J."/>
            <person name="Lind A.E."/>
            <person name="van Eijk R."/>
            <person name="Schleper C."/>
            <person name="Guy L."/>
            <person name="Ettema T.J."/>
        </authorList>
    </citation>
    <scope>NUCLEOTIDE SEQUENCE</scope>
</reference>
<proteinExistence type="predicted"/>
<name>A0A0F9J8D1_9ZZZZ</name>
<dbReference type="AlphaFoldDB" id="A0A0F9J8D1"/>
<dbReference type="EMBL" id="LAZR01017021">
    <property type="protein sequence ID" value="KKM02111.1"/>
    <property type="molecule type" value="Genomic_DNA"/>
</dbReference>
<evidence type="ECO:0000313" key="1">
    <source>
        <dbReference type="EMBL" id="KKM02111.1"/>
    </source>
</evidence>
<sequence>SNPARTLSGRITRITPMGTHHIRSEALTQLGGGDVMVRPTTSETDRPYFEFVVTLDDHGPADIRHGMTGKVMLPGDPETLSRTIGRKLLRFADRLSRQ</sequence>
<organism evidence="1">
    <name type="scientific">marine sediment metagenome</name>
    <dbReference type="NCBI Taxonomy" id="412755"/>
    <lineage>
        <taxon>unclassified sequences</taxon>
        <taxon>metagenomes</taxon>
        <taxon>ecological metagenomes</taxon>
    </lineage>
</organism>
<feature type="non-terminal residue" evidence="1">
    <location>
        <position position="1"/>
    </location>
</feature>
<gene>
    <name evidence="1" type="ORF">LCGC14_1787690</name>
</gene>
<protein>
    <submittedName>
        <fullName evidence="1">Uncharacterized protein</fullName>
    </submittedName>
</protein>
<comment type="caution">
    <text evidence="1">The sequence shown here is derived from an EMBL/GenBank/DDBJ whole genome shotgun (WGS) entry which is preliminary data.</text>
</comment>